<dbReference type="InterPro" id="IPR008948">
    <property type="entry name" value="L-Aspartase-like"/>
</dbReference>
<accession>X0W5H8</accession>
<evidence type="ECO:0000313" key="1">
    <source>
        <dbReference type="EMBL" id="GAG18537.1"/>
    </source>
</evidence>
<dbReference type="Gene3D" id="1.10.275.10">
    <property type="entry name" value="Fumarase/aspartase (N-terminal domain)"/>
    <property type="match status" value="1"/>
</dbReference>
<gene>
    <name evidence="1" type="ORF">S01H1_47053</name>
</gene>
<proteinExistence type="predicted"/>
<comment type="caution">
    <text evidence="1">The sequence shown here is derived from an EMBL/GenBank/DDBJ whole genome shotgun (WGS) entry which is preliminary data.</text>
</comment>
<dbReference type="GO" id="GO:0006108">
    <property type="term" value="P:malate metabolic process"/>
    <property type="evidence" value="ECO:0007669"/>
    <property type="project" value="TreeGrafter"/>
</dbReference>
<reference evidence="1" key="1">
    <citation type="journal article" date="2014" name="Front. Microbiol.">
        <title>High frequency of phylogenetically diverse reductive dehalogenase-homologous genes in deep subseafloor sedimentary metagenomes.</title>
        <authorList>
            <person name="Kawai M."/>
            <person name="Futagami T."/>
            <person name="Toyoda A."/>
            <person name="Takaki Y."/>
            <person name="Nishi S."/>
            <person name="Hori S."/>
            <person name="Arai W."/>
            <person name="Tsubouchi T."/>
            <person name="Morono Y."/>
            <person name="Uchiyama I."/>
            <person name="Ito T."/>
            <person name="Fujiyama A."/>
            <person name="Inagaki F."/>
            <person name="Takami H."/>
        </authorList>
    </citation>
    <scope>NUCLEOTIDE SEQUENCE</scope>
    <source>
        <strain evidence="1">Expedition CK06-06</strain>
    </source>
</reference>
<dbReference type="GO" id="GO:0004333">
    <property type="term" value="F:fumarate hydratase activity"/>
    <property type="evidence" value="ECO:0007669"/>
    <property type="project" value="InterPro"/>
</dbReference>
<dbReference type="InterPro" id="IPR005677">
    <property type="entry name" value="Fum_hydII"/>
</dbReference>
<dbReference type="GO" id="GO:0006099">
    <property type="term" value="P:tricarboxylic acid cycle"/>
    <property type="evidence" value="ECO:0007669"/>
    <property type="project" value="TreeGrafter"/>
</dbReference>
<sequence length="66" mass="7277">MGEIEVPADRCWGTQTQRALTHFNIGDDLLPKEIIKTLAMIEKAAAITNSDLGRLLEDKASLIIQV</sequence>
<dbReference type="PANTHER" id="PTHR11444:SF1">
    <property type="entry name" value="FUMARATE HYDRATASE, MITOCHONDRIAL"/>
    <property type="match status" value="1"/>
</dbReference>
<dbReference type="InterPro" id="IPR024083">
    <property type="entry name" value="Fumarase/histidase_N"/>
</dbReference>
<name>X0W5H8_9ZZZZ</name>
<dbReference type="GO" id="GO:0006106">
    <property type="term" value="P:fumarate metabolic process"/>
    <property type="evidence" value="ECO:0007669"/>
    <property type="project" value="InterPro"/>
</dbReference>
<protein>
    <submittedName>
        <fullName evidence="1">Uncharacterized protein</fullName>
    </submittedName>
</protein>
<dbReference type="SUPFAM" id="SSF48557">
    <property type="entry name" value="L-aspartase-like"/>
    <property type="match status" value="1"/>
</dbReference>
<organism evidence="1">
    <name type="scientific">marine sediment metagenome</name>
    <dbReference type="NCBI Taxonomy" id="412755"/>
    <lineage>
        <taxon>unclassified sequences</taxon>
        <taxon>metagenomes</taxon>
        <taxon>ecological metagenomes</taxon>
    </lineage>
</organism>
<dbReference type="EMBL" id="BARS01030156">
    <property type="protein sequence ID" value="GAG18537.1"/>
    <property type="molecule type" value="Genomic_DNA"/>
</dbReference>
<dbReference type="PANTHER" id="PTHR11444">
    <property type="entry name" value="ASPARTATEAMMONIA/ARGININOSUCCINATE/ADENYLOSUCCINATE LYASE"/>
    <property type="match status" value="1"/>
</dbReference>
<dbReference type="AlphaFoldDB" id="X0W5H8"/>